<dbReference type="AlphaFoldDB" id="D1YL25"/>
<comment type="caution">
    <text evidence="1">The sequence shown here is derived from an EMBL/GenBank/DDBJ whole genome shotgun (WGS) entry which is preliminary data.</text>
</comment>
<reference evidence="1 2" key="1">
    <citation type="submission" date="2009-12" db="EMBL/GenBank/DDBJ databases">
        <title>Genome Sequence of Lactobacillus gasseri 224-1.</title>
        <authorList>
            <person name="Durkin A.S."/>
            <person name="Madupu R."/>
            <person name="Torralba M."/>
            <person name="Methe B."/>
            <person name="Sutton G."/>
            <person name="Strausberg R.L."/>
            <person name="Nelson K.E."/>
        </authorList>
    </citation>
    <scope>NUCLEOTIDE SEQUENCE [LARGE SCALE GENOMIC DNA]</scope>
    <source>
        <strain evidence="1 2">224-1</strain>
    </source>
</reference>
<accession>D1YL25</accession>
<sequence>MNKEVEIKITSEIHQEDDSAVFEREGLGSLEKIGNNWRLKYNEKIRQATLRLNY</sequence>
<organism evidence="1 2">
    <name type="scientific">Lactobacillus gasseri 224-1</name>
    <dbReference type="NCBI Taxonomy" id="679196"/>
    <lineage>
        <taxon>Bacteria</taxon>
        <taxon>Bacillati</taxon>
        <taxon>Bacillota</taxon>
        <taxon>Bacilli</taxon>
        <taxon>Lactobacillales</taxon>
        <taxon>Lactobacillaceae</taxon>
        <taxon>Lactobacillus</taxon>
    </lineage>
</organism>
<dbReference type="EMBL" id="ADFT01000034">
    <property type="protein sequence ID" value="EFB61929.1"/>
    <property type="molecule type" value="Genomic_DNA"/>
</dbReference>
<protein>
    <submittedName>
        <fullName evidence="1">Uncharacterized protein</fullName>
    </submittedName>
</protein>
<dbReference type="SUPFAM" id="SSF50814">
    <property type="entry name" value="Lipocalins"/>
    <property type="match status" value="1"/>
</dbReference>
<dbReference type="Gene3D" id="2.40.128.20">
    <property type="match status" value="1"/>
</dbReference>
<gene>
    <name evidence="1" type="ORF">HMPREF9209_1863</name>
</gene>
<name>D1YL25_LACGS</name>
<evidence type="ECO:0000313" key="2">
    <source>
        <dbReference type="Proteomes" id="UP000003684"/>
    </source>
</evidence>
<dbReference type="InterPro" id="IPR012674">
    <property type="entry name" value="Calycin"/>
</dbReference>
<dbReference type="Proteomes" id="UP000003684">
    <property type="component" value="Unassembled WGS sequence"/>
</dbReference>
<proteinExistence type="predicted"/>
<evidence type="ECO:0000313" key="1">
    <source>
        <dbReference type="EMBL" id="EFB61929.1"/>
    </source>
</evidence>